<name>A0A9I9E6Z2_CUCME</name>
<proteinExistence type="predicted"/>
<sequence>MHIEHPGRVEPRSPHGRMGVERVADGSGMRDPKNVDKIYFTFIIIFYQMPRYNGIAAPENDQYVDLMVECIFVGANLRSLGITKFSIYFVGHPNAKSTILLQVESTECGYYVMKFMREIVNRESFVISDSIDPRKPYSQADLFCQNVGLRTKEEASEPQKNALELFPSLGQYISPTNQQTSSKNMANAHKEEFVSKLHLDEITFIIYIPKGEQVWILKGDHVWRFKTLRGSRLNHNFCRQLLGRVSSKDITNTCKREFGDKLHLGYKALIRRKEVLHEKVVQMLSKFSEIEVKRIMVLMRCKLVKEGMEIYFVVLHGVLAMASHHTFECTT</sequence>
<accession>A0A9I9E6Z2</accession>
<evidence type="ECO:0000313" key="2">
    <source>
        <dbReference type="EnsemblPlants" id="MELO3C029581.2.1"/>
    </source>
</evidence>
<organism evidence="2">
    <name type="scientific">Cucumis melo</name>
    <name type="common">Muskmelon</name>
    <dbReference type="NCBI Taxonomy" id="3656"/>
    <lineage>
        <taxon>Eukaryota</taxon>
        <taxon>Viridiplantae</taxon>
        <taxon>Streptophyta</taxon>
        <taxon>Embryophyta</taxon>
        <taxon>Tracheophyta</taxon>
        <taxon>Spermatophyta</taxon>
        <taxon>Magnoliopsida</taxon>
        <taxon>eudicotyledons</taxon>
        <taxon>Gunneridae</taxon>
        <taxon>Pentapetalae</taxon>
        <taxon>rosids</taxon>
        <taxon>fabids</taxon>
        <taxon>Cucurbitales</taxon>
        <taxon>Cucurbitaceae</taxon>
        <taxon>Benincaseae</taxon>
        <taxon>Cucumis</taxon>
    </lineage>
</organism>
<reference evidence="2" key="1">
    <citation type="submission" date="2023-03" db="UniProtKB">
        <authorList>
            <consortium name="EnsemblPlants"/>
        </authorList>
    </citation>
    <scope>IDENTIFICATION</scope>
</reference>
<feature type="region of interest" description="Disordered" evidence="1">
    <location>
        <begin position="1"/>
        <end position="28"/>
    </location>
</feature>
<dbReference type="Gramene" id="MELO3C029581.2.1">
    <property type="protein sequence ID" value="MELO3C029581.2.1"/>
    <property type="gene ID" value="MELO3C029581.2"/>
</dbReference>
<dbReference type="AlphaFoldDB" id="A0A9I9E6Z2"/>
<protein>
    <submittedName>
        <fullName evidence="2">Uncharacterized protein</fullName>
    </submittedName>
</protein>
<dbReference type="EnsemblPlants" id="MELO3C029581.2.1">
    <property type="protein sequence ID" value="MELO3C029581.2.1"/>
    <property type="gene ID" value="MELO3C029581.2"/>
</dbReference>
<evidence type="ECO:0000256" key="1">
    <source>
        <dbReference type="SAM" id="MobiDB-lite"/>
    </source>
</evidence>